<name>A0A5J5A0R8_9ASTE</name>
<protein>
    <recommendedName>
        <fullName evidence="1">DUF7781 domain-containing protein</fullName>
    </recommendedName>
</protein>
<feature type="domain" description="DUF7781" evidence="1">
    <location>
        <begin position="1"/>
        <end position="78"/>
    </location>
</feature>
<dbReference type="PANTHER" id="PTHR35710">
    <property type="entry name" value="OBP3-RESPONSIVE PROTEIN 4 (ORG4)"/>
    <property type="match status" value="1"/>
</dbReference>
<proteinExistence type="predicted"/>
<reference evidence="2 3" key="1">
    <citation type="submission" date="2019-09" db="EMBL/GenBank/DDBJ databases">
        <title>A chromosome-level genome assembly of the Chinese tupelo Nyssa sinensis.</title>
        <authorList>
            <person name="Yang X."/>
            <person name="Kang M."/>
            <person name="Yang Y."/>
            <person name="Xiong H."/>
            <person name="Wang M."/>
            <person name="Zhang Z."/>
            <person name="Wang Z."/>
            <person name="Wu H."/>
            <person name="Ma T."/>
            <person name="Liu J."/>
            <person name="Xi Z."/>
        </authorList>
    </citation>
    <scope>NUCLEOTIDE SEQUENCE [LARGE SCALE GENOMIC DNA]</scope>
    <source>
        <strain evidence="2">J267</strain>
        <tissue evidence="2">Leaf</tissue>
    </source>
</reference>
<dbReference type="EMBL" id="CM018047">
    <property type="protein sequence ID" value="KAA8523322.1"/>
    <property type="molecule type" value="Genomic_DNA"/>
</dbReference>
<gene>
    <name evidence="2" type="ORF">F0562_009745</name>
</gene>
<dbReference type="InterPro" id="IPR056683">
    <property type="entry name" value="DUF7781"/>
</dbReference>
<sequence length="79" mass="9466">MPSELFLKFRKEIEGFRIGLNLEFYNAPNNEYQAKWVLKPLAHDRRWKLIYEPIHNDVRLLSKKIPITKFLNLQGCGHQ</sequence>
<evidence type="ECO:0000313" key="3">
    <source>
        <dbReference type="Proteomes" id="UP000325577"/>
    </source>
</evidence>
<dbReference type="AlphaFoldDB" id="A0A5J5A0R8"/>
<organism evidence="2 3">
    <name type="scientific">Nyssa sinensis</name>
    <dbReference type="NCBI Taxonomy" id="561372"/>
    <lineage>
        <taxon>Eukaryota</taxon>
        <taxon>Viridiplantae</taxon>
        <taxon>Streptophyta</taxon>
        <taxon>Embryophyta</taxon>
        <taxon>Tracheophyta</taxon>
        <taxon>Spermatophyta</taxon>
        <taxon>Magnoliopsida</taxon>
        <taxon>eudicotyledons</taxon>
        <taxon>Gunneridae</taxon>
        <taxon>Pentapetalae</taxon>
        <taxon>asterids</taxon>
        <taxon>Cornales</taxon>
        <taxon>Nyssaceae</taxon>
        <taxon>Nyssa</taxon>
    </lineage>
</organism>
<keyword evidence="3" id="KW-1185">Reference proteome</keyword>
<dbReference type="PANTHER" id="PTHR35710:SF1">
    <property type="entry name" value="OBP3-RESPONSIVE PROTEIN 4 (ORG4)"/>
    <property type="match status" value="1"/>
</dbReference>
<evidence type="ECO:0000259" key="1">
    <source>
        <dbReference type="Pfam" id="PF25003"/>
    </source>
</evidence>
<dbReference type="Proteomes" id="UP000325577">
    <property type="component" value="Linkage Group LG4"/>
</dbReference>
<evidence type="ECO:0000313" key="2">
    <source>
        <dbReference type="EMBL" id="KAA8523322.1"/>
    </source>
</evidence>
<accession>A0A5J5A0R8</accession>
<dbReference type="Pfam" id="PF25003">
    <property type="entry name" value="DUF7781"/>
    <property type="match status" value="1"/>
</dbReference>
<dbReference type="OrthoDB" id="1852071at2759"/>